<dbReference type="InterPro" id="IPR029510">
    <property type="entry name" value="Ald_DH_CS_GLU"/>
</dbReference>
<dbReference type="InterPro" id="IPR016160">
    <property type="entry name" value="Ald_DH_CS_CYS"/>
</dbReference>
<dbReference type="CDD" id="cd07106">
    <property type="entry name" value="ALDH_AldA-AAD23400"/>
    <property type="match status" value="1"/>
</dbReference>
<dbReference type="Pfam" id="PF00171">
    <property type="entry name" value="Aldedh"/>
    <property type="match status" value="1"/>
</dbReference>
<evidence type="ECO:0000256" key="3">
    <source>
        <dbReference type="ARBA" id="ARBA00024226"/>
    </source>
</evidence>
<comment type="similarity">
    <text evidence="1 6">Belongs to the aldehyde dehydrogenase family.</text>
</comment>
<feature type="domain" description="Aldehyde dehydrogenase" evidence="7">
    <location>
        <begin position="30"/>
        <end position="478"/>
    </location>
</feature>
<feature type="active site" evidence="5">
    <location>
        <position position="251"/>
    </location>
</feature>
<dbReference type="InterPro" id="IPR016163">
    <property type="entry name" value="Ald_DH_C"/>
</dbReference>
<dbReference type="InterPro" id="IPR015590">
    <property type="entry name" value="Aldehyde_DH_dom"/>
</dbReference>
<comment type="catalytic activity">
    <reaction evidence="4">
        <text>an aldehyde + NAD(+) + H2O = a carboxylate + NADH + 2 H(+)</text>
        <dbReference type="Rhea" id="RHEA:16185"/>
        <dbReference type="ChEBI" id="CHEBI:15377"/>
        <dbReference type="ChEBI" id="CHEBI:15378"/>
        <dbReference type="ChEBI" id="CHEBI:17478"/>
        <dbReference type="ChEBI" id="CHEBI:29067"/>
        <dbReference type="ChEBI" id="CHEBI:57540"/>
        <dbReference type="ChEBI" id="CHEBI:57945"/>
        <dbReference type="EC" id="1.2.1.3"/>
    </reaction>
</comment>
<gene>
    <name evidence="8" type="ORF">EJ05DRAFT_475942</name>
</gene>
<evidence type="ECO:0000256" key="4">
    <source>
        <dbReference type="ARBA" id="ARBA00049194"/>
    </source>
</evidence>
<dbReference type="SUPFAM" id="SSF53720">
    <property type="entry name" value="ALDH-like"/>
    <property type="match status" value="1"/>
</dbReference>
<protein>
    <recommendedName>
        <fullName evidence="3">aldehyde dehydrogenase (NAD(+))</fullName>
        <ecNumber evidence="3">1.2.1.3</ecNumber>
    </recommendedName>
</protein>
<dbReference type="PROSITE" id="PS00070">
    <property type="entry name" value="ALDEHYDE_DEHYDR_CYS"/>
    <property type="match status" value="1"/>
</dbReference>
<evidence type="ECO:0000259" key="7">
    <source>
        <dbReference type="Pfam" id="PF00171"/>
    </source>
</evidence>
<dbReference type="OrthoDB" id="310895at2759"/>
<dbReference type="EMBL" id="ML996571">
    <property type="protein sequence ID" value="KAF2758634.1"/>
    <property type="molecule type" value="Genomic_DNA"/>
</dbReference>
<dbReference type="GO" id="GO:0004029">
    <property type="term" value="F:aldehyde dehydrogenase (NAD+) activity"/>
    <property type="evidence" value="ECO:0007669"/>
    <property type="project" value="UniProtKB-EC"/>
</dbReference>
<dbReference type="PROSITE" id="PS00687">
    <property type="entry name" value="ALDEHYDE_DEHYDR_GLU"/>
    <property type="match status" value="1"/>
</dbReference>
<evidence type="ECO:0000313" key="9">
    <source>
        <dbReference type="Proteomes" id="UP000799437"/>
    </source>
</evidence>
<reference evidence="8" key="1">
    <citation type="journal article" date="2020" name="Stud. Mycol.">
        <title>101 Dothideomycetes genomes: a test case for predicting lifestyles and emergence of pathogens.</title>
        <authorList>
            <person name="Haridas S."/>
            <person name="Albert R."/>
            <person name="Binder M."/>
            <person name="Bloem J."/>
            <person name="Labutti K."/>
            <person name="Salamov A."/>
            <person name="Andreopoulos B."/>
            <person name="Baker S."/>
            <person name="Barry K."/>
            <person name="Bills G."/>
            <person name="Bluhm B."/>
            <person name="Cannon C."/>
            <person name="Castanera R."/>
            <person name="Culley D."/>
            <person name="Daum C."/>
            <person name="Ezra D."/>
            <person name="Gonzalez J."/>
            <person name="Henrissat B."/>
            <person name="Kuo A."/>
            <person name="Liang C."/>
            <person name="Lipzen A."/>
            <person name="Lutzoni F."/>
            <person name="Magnuson J."/>
            <person name="Mondo S."/>
            <person name="Nolan M."/>
            <person name="Ohm R."/>
            <person name="Pangilinan J."/>
            <person name="Park H.-J."/>
            <person name="Ramirez L."/>
            <person name="Alfaro M."/>
            <person name="Sun H."/>
            <person name="Tritt A."/>
            <person name="Yoshinaga Y."/>
            <person name="Zwiers L.-H."/>
            <person name="Turgeon B."/>
            <person name="Goodwin S."/>
            <person name="Spatafora J."/>
            <person name="Crous P."/>
            <person name="Grigoriev I."/>
        </authorList>
    </citation>
    <scope>NUCLEOTIDE SEQUENCE</scope>
    <source>
        <strain evidence="8">CBS 121739</strain>
    </source>
</reference>
<keyword evidence="9" id="KW-1185">Reference proteome</keyword>
<sequence length="488" mass="53265">MSPSKVSTIVFDKFYNIVDGQLRDTKDTPHHGVNPVTGQELWDVPVASKQDLEDAVAAANKAFVSWSQTSIEERKELLGKWVAVYAQHRDDFINLLIKETGKPRKFATVEVDGVTQFAGFHTTLTIPEERIEDDEKVITTRYTPLGVVGAICPWNFPLILSMGKIAPALLTGNTIIVKPSPFTPYTSLKMVETMQEVFPPGVVQVVGGNNDLGAWLSLHPNVHKISFTGSIATGKKVMEAAAKTLKRVTLELGGNDASIILPDVDIKKTAPEIVMGAFQNSGQVCVATKRIYIHEAIYTDFVAEMAAFAKSIKLGGGDDQPDDILLGPIQNKMQYDKVKTFFQDSKAKGYKFAAGSPDATDSALPQKGFFITPTIIDNPPNDSRIIAEEPFGPIVPTQPWSDEEEVIARANNTNTGLGACVWGADVDRAERIARRLQAGSVFVNSWEKPTPQAIFGGHKESGIGGEWGQTGLLSYCNPHVIHSYKLKL</sequence>
<name>A0A6A6W9D4_9PEZI</name>
<dbReference type="Gene3D" id="3.40.309.10">
    <property type="entry name" value="Aldehyde Dehydrogenase, Chain A, domain 2"/>
    <property type="match status" value="1"/>
</dbReference>
<dbReference type="PANTHER" id="PTHR11699">
    <property type="entry name" value="ALDEHYDE DEHYDROGENASE-RELATED"/>
    <property type="match status" value="1"/>
</dbReference>
<evidence type="ECO:0000313" key="8">
    <source>
        <dbReference type="EMBL" id="KAF2758634.1"/>
    </source>
</evidence>
<dbReference type="Proteomes" id="UP000799437">
    <property type="component" value="Unassembled WGS sequence"/>
</dbReference>
<dbReference type="FunFam" id="3.40.309.10:FF:000009">
    <property type="entry name" value="Aldehyde dehydrogenase A"/>
    <property type="match status" value="1"/>
</dbReference>
<dbReference type="GeneID" id="54484975"/>
<dbReference type="EC" id="1.2.1.3" evidence="3"/>
<proteinExistence type="inferred from homology"/>
<dbReference type="InterPro" id="IPR016161">
    <property type="entry name" value="Ald_DH/histidinol_DH"/>
</dbReference>
<organism evidence="8 9">
    <name type="scientific">Pseudovirgaria hyperparasitica</name>
    <dbReference type="NCBI Taxonomy" id="470096"/>
    <lineage>
        <taxon>Eukaryota</taxon>
        <taxon>Fungi</taxon>
        <taxon>Dikarya</taxon>
        <taxon>Ascomycota</taxon>
        <taxon>Pezizomycotina</taxon>
        <taxon>Dothideomycetes</taxon>
        <taxon>Dothideomycetes incertae sedis</taxon>
        <taxon>Acrospermales</taxon>
        <taxon>Acrospermaceae</taxon>
        <taxon>Pseudovirgaria</taxon>
    </lineage>
</organism>
<evidence type="ECO:0000256" key="2">
    <source>
        <dbReference type="ARBA" id="ARBA00023002"/>
    </source>
</evidence>
<evidence type="ECO:0000256" key="1">
    <source>
        <dbReference type="ARBA" id="ARBA00009986"/>
    </source>
</evidence>
<dbReference type="InterPro" id="IPR016162">
    <property type="entry name" value="Ald_DH_N"/>
</dbReference>
<dbReference type="FunFam" id="3.40.605.10:FF:000007">
    <property type="entry name" value="NAD/NADP-dependent betaine aldehyde dehydrogenase"/>
    <property type="match status" value="1"/>
</dbReference>
<evidence type="ECO:0000256" key="6">
    <source>
        <dbReference type="RuleBase" id="RU003345"/>
    </source>
</evidence>
<keyword evidence="2 6" id="KW-0560">Oxidoreductase</keyword>
<dbReference type="AlphaFoldDB" id="A0A6A6W9D4"/>
<dbReference type="Gene3D" id="3.40.605.10">
    <property type="entry name" value="Aldehyde Dehydrogenase, Chain A, domain 1"/>
    <property type="match status" value="1"/>
</dbReference>
<evidence type="ECO:0000256" key="5">
    <source>
        <dbReference type="PROSITE-ProRule" id="PRU10007"/>
    </source>
</evidence>
<dbReference type="InterPro" id="IPR044086">
    <property type="entry name" value="LUC3-like"/>
</dbReference>
<dbReference type="RefSeq" id="XP_033601085.1">
    <property type="nucleotide sequence ID" value="XM_033743921.1"/>
</dbReference>
<accession>A0A6A6W9D4</accession>